<evidence type="ECO:0000259" key="1">
    <source>
        <dbReference type="Pfam" id="PF19328"/>
    </source>
</evidence>
<dbReference type="InterPro" id="IPR036291">
    <property type="entry name" value="NAD(P)-bd_dom_sf"/>
</dbReference>
<sequence length="386" mass="40466">MNERLVTYAAPARGCGPGEDGGMSYRVGQWATGNVGRGSLRAIIEHPDLELAGVVVSDPAKVGLDAAELAGTGRRTGVLATADPAELIAARPDAISYTAVGTAGRREVATGRRPSGAVDDLCRVLENGIDVVSSALIPMVHPPSADPADVRRLRAACATGEAACLTTGLDPGLMNDVLPLLLSGVCLRIDSIRVSEVMCYGRWDKPEAIVGKFGFGRPLGHVPPILRPGVLALMWGPVVHLLAEHLDVPLDEVAESYELCPAPEPFDIPAGHIAKGTSAGVRFQVSGLLRGRPAITVEHVTRLREDLAPDWPAPPFGEAGGYRVEIDGEPPWRMDVANPGAADPTVPGTLATALRLVNAIPAVVQAPPGLHTPLSLPLFTGRHLLR</sequence>
<dbReference type="RefSeq" id="WP_378064133.1">
    <property type="nucleotide sequence ID" value="NZ_JBHSXS010000059.1"/>
</dbReference>
<organism evidence="2 3">
    <name type="scientific">Actinomadura yumaensis</name>
    <dbReference type="NCBI Taxonomy" id="111807"/>
    <lineage>
        <taxon>Bacteria</taxon>
        <taxon>Bacillati</taxon>
        <taxon>Actinomycetota</taxon>
        <taxon>Actinomycetes</taxon>
        <taxon>Streptosporangiales</taxon>
        <taxon>Thermomonosporaceae</taxon>
        <taxon>Actinomadura</taxon>
    </lineage>
</organism>
<name>A0ABW2D1L7_9ACTN</name>
<evidence type="ECO:0000313" key="3">
    <source>
        <dbReference type="Proteomes" id="UP001596380"/>
    </source>
</evidence>
<dbReference type="Proteomes" id="UP001596380">
    <property type="component" value="Unassembled WGS sequence"/>
</dbReference>
<evidence type="ECO:0000313" key="2">
    <source>
        <dbReference type="EMBL" id="MFC6886779.1"/>
    </source>
</evidence>
<keyword evidence="3" id="KW-1185">Reference proteome</keyword>
<protein>
    <submittedName>
        <fullName evidence="2">Dihydrodipicolinate reductase</fullName>
    </submittedName>
</protein>
<dbReference type="CDD" id="cd24146">
    <property type="entry name" value="nat-AmDH_N_like"/>
    <property type="match status" value="1"/>
</dbReference>
<comment type="caution">
    <text evidence="2">The sequence shown here is derived from an EMBL/GenBank/DDBJ whole genome shotgun (WGS) entry which is preliminary data.</text>
</comment>
<dbReference type="EMBL" id="JBHSXS010000059">
    <property type="protein sequence ID" value="MFC6886779.1"/>
    <property type="molecule type" value="Genomic_DNA"/>
</dbReference>
<dbReference type="InterPro" id="IPR045760">
    <property type="entry name" value="DAP_DH_C"/>
</dbReference>
<dbReference type="Gene3D" id="3.40.50.720">
    <property type="entry name" value="NAD(P)-binding Rossmann-like Domain"/>
    <property type="match status" value="1"/>
</dbReference>
<dbReference type="SUPFAM" id="SSF51735">
    <property type="entry name" value="NAD(P)-binding Rossmann-fold domains"/>
    <property type="match status" value="1"/>
</dbReference>
<feature type="domain" description="2,4-diaminopentanoate dehydrogenase C-terminal" evidence="1">
    <location>
        <begin position="176"/>
        <end position="378"/>
    </location>
</feature>
<accession>A0ABW2D1L7</accession>
<gene>
    <name evidence="2" type="ORF">ACFQKB_43940</name>
</gene>
<dbReference type="Pfam" id="PF19328">
    <property type="entry name" value="DAP_DH_C"/>
    <property type="match status" value="1"/>
</dbReference>
<reference evidence="3" key="1">
    <citation type="journal article" date="2019" name="Int. J. Syst. Evol. Microbiol.">
        <title>The Global Catalogue of Microorganisms (GCM) 10K type strain sequencing project: providing services to taxonomists for standard genome sequencing and annotation.</title>
        <authorList>
            <consortium name="The Broad Institute Genomics Platform"/>
            <consortium name="The Broad Institute Genome Sequencing Center for Infectious Disease"/>
            <person name="Wu L."/>
            <person name="Ma J."/>
        </authorList>
    </citation>
    <scope>NUCLEOTIDE SEQUENCE [LARGE SCALE GENOMIC DNA]</scope>
    <source>
        <strain evidence="3">JCM 3369</strain>
    </source>
</reference>
<proteinExistence type="predicted"/>